<gene>
    <name evidence="2" type="ORF">JOL79_11850</name>
</gene>
<evidence type="ECO:0000259" key="1">
    <source>
        <dbReference type="PROSITE" id="PS51186"/>
    </source>
</evidence>
<feature type="domain" description="N-acetyltransferase" evidence="1">
    <location>
        <begin position="133"/>
        <end position="275"/>
    </location>
</feature>
<organism evidence="2 3">
    <name type="scientific">Microbispora oryzae</name>
    <dbReference type="NCBI Taxonomy" id="2806554"/>
    <lineage>
        <taxon>Bacteria</taxon>
        <taxon>Bacillati</taxon>
        <taxon>Actinomycetota</taxon>
        <taxon>Actinomycetes</taxon>
        <taxon>Streptosporangiales</taxon>
        <taxon>Streptosporangiaceae</taxon>
        <taxon>Microbispora</taxon>
    </lineage>
</organism>
<dbReference type="AlphaFoldDB" id="A0A940WIC2"/>
<sequence>MPEELAARAEAVEAEFMYQYESSAPPSIAAALGITTTRIGGGVALSMRHDPTGYWSKALGFGFDEPVTAGLVDRVLDFYRSEGSVGAVLQIAPSVLPADWADIARRHGLRPGGRIVKLACPIEDFTPAGETALRIEHVGPGDARAWASVVLKGFGMPEEGLAEMLVAVAGHPNWRPFAAWEGDRIVGGASLFLHGEVASLNSGAVLADHRNRGAQSALIAARVREAASAGCRWLVAETGEPAEGVGNPSLNNMLRAGLQRLYTRQSWIWSPGGIS</sequence>
<dbReference type="PROSITE" id="PS51186">
    <property type="entry name" value="GNAT"/>
    <property type="match status" value="1"/>
</dbReference>
<dbReference type="SUPFAM" id="SSF55729">
    <property type="entry name" value="Acyl-CoA N-acyltransferases (Nat)"/>
    <property type="match status" value="1"/>
</dbReference>
<reference evidence="2" key="1">
    <citation type="submission" date="2021-02" db="EMBL/GenBank/DDBJ databases">
        <title>Draft genome sequence of Microbispora sp. RL4-1S isolated from rice leaves in Thailand.</title>
        <authorList>
            <person name="Muangham S."/>
            <person name="Duangmal K."/>
        </authorList>
    </citation>
    <scope>NUCLEOTIDE SEQUENCE</scope>
    <source>
        <strain evidence="2">RL4-1S</strain>
    </source>
</reference>
<dbReference type="CDD" id="cd04301">
    <property type="entry name" value="NAT_SF"/>
    <property type="match status" value="1"/>
</dbReference>
<comment type="caution">
    <text evidence="2">The sequence shown here is derived from an EMBL/GenBank/DDBJ whole genome shotgun (WGS) entry which is preliminary data.</text>
</comment>
<dbReference type="InterPro" id="IPR000182">
    <property type="entry name" value="GNAT_dom"/>
</dbReference>
<dbReference type="EMBL" id="JAFCNB010000005">
    <property type="protein sequence ID" value="MBP2704507.1"/>
    <property type="molecule type" value="Genomic_DNA"/>
</dbReference>
<dbReference type="GO" id="GO:0016747">
    <property type="term" value="F:acyltransferase activity, transferring groups other than amino-acyl groups"/>
    <property type="evidence" value="ECO:0007669"/>
    <property type="project" value="InterPro"/>
</dbReference>
<accession>A0A940WIC2</accession>
<dbReference type="Proteomes" id="UP000674234">
    <property type="component" value="Unassembled WGS sequence"/>
</dbReference>
<evidence type="ECO:0000313" key="3">
    <source>
        <dbReference type="Proteomes" id="UP000674234"/>
    </source>
</evidence>
<dbReference type="RefSeq" id="WP_210155806.1">
    <property type="nucleotide sequence ID" value="NZ_JAFCNB010000005.1"/>
</dbReference>
<proteinExistence type="predicted"/>
<name>A0A940WIC2_9ACTN</name>
<keyword evidence="3" id="KW-1185">Reference proteome</keyword>
<dbReference type="InterPro" id="IPR016181">
    <property type="entry name" value="Acyl_CoA_acyltransferase"/>
</dbReference>
<dbReference type="Gene3D" id="3.40.630.30">
    <property type="match status" value="1"/>
</dbReference>
<protein>
    <submittedName>
        <fullName evidence="2">GNAT family N-acetyltransferase</fullName>
    </submittedName>
</protein>
<evidence type="ECO:0000313" key="2">
    <source>
        <dbReference type="EMBL" id="MBP2704507.1"/>
    </source>
</evidence>
<dbReference type="Pfam" id="PF00583">
    <property type="entry name" value="Acetyltransf_1"/>
    <property type="match status" value="1"/>
</dbReference>